<dbReference type="STRING" id="329726.AM1_4747"/>
<gene>
    <name evidence="6" type="ordered locus">AM1_4747</name>
</gene>
<sequence>MGWSTEVQPTSVQSSAAARYTNAKVVLVGESGVGKTGLALRLTQNRFEATISTDAHWATQLRLPHDNSPDGIDREIWLWDFAGQADYRLIHQLFMDETALAVLVFNPQSEDPFEGLSQWDREITRAAQRPFKKLLVAGRCDRGRLMVSQSRIQQFAQNHSFVQYLETSALSGHGCQDLKTAIIDEIDWDSIPHTSSPRIFKLLKDEILQLRDQGFVLFRISELKQQMEMRLPEEQFSLAQLRAVVGLLAGPGIVWKLEFGDFVLLQPEWINKYAAAVIRSVREIGEIGIINEDKILRSDLNFTLDYRPTDNSAHEGNGTNSTPQQMDRLDAIQEDIILRAMHQTLVDRGICSRTSTPSGMELIFPSYCKRELPEDPGHPPVLVTYRFKGFLEEIYATLVVRLRNTPVFENGDLWRFAADFHSPTGARMGLLMERKRDGAGEISVYFEAGVTDDLKVMFTKYVHEHLLTKGKDTLRLRHFICPHCGHPVRDTELAHKKLEEDGHQAQIRCQNCDQKFVLWDLMEQKFADPEFQQKVRDLEAKAKSKIDHDSQELILKGHAFSVAQETGQTFRVLAQSNWGVDHEIEFKDWNGNPSGQRVYLQLKPRESFAYEHQEGQAVLIHASPDLCSYWQQQAYPVMLVLRDNSGDILWMNVTAACQDSERVRPNFDRSESTTSGPLEQTIIFQGEPFTALNLQRIRDQLLPPR</sequence>
<dbReference type="CDD" id="cd00154">
    <property type="entry name" value="Rab"/>
    <property type="match status" value="1"/>
</dbReference>
<dbReference type="Gene3D" id="3.40.50.300">
    <property type="entry name" value="P-loop containing nucleotide triphosphate hydrolases"/>
    <property type="match status" value="1"/>
</dbReference>
<evidence type="ECO:0000256" key="1">
    <source>
        <dbReference type="ARBA" id="ARBA00022448"/>
    </source>
</evidence>
<proteinExistence type="predicted"/>
<dbReference type="InterPro" id="IPR025662">
    <property type="entry name" value="Sigma_54_int_dom_ATP-bd_1"/>
</dbReference>
<dbReference type="GO" id="GO:0005525">
    <property type="term" value="F:GTP binding"/>
    <property type="evidence" value="ECO:0007669"/>
    <property type="project" value="UniProtKB-KW"/>
</dbReference>
<dbReference type="Pfam" id="PF00071">
    <property type="entry name" value="Ras"/>
    <property type="match status" value="1"/>
</dbReference>
<dbReference type="InterPro" id="IPR005225">
    <property type="entry name" value="Small_GTP-bd"/>
</dbReference>
<evidence type="ECO:0000256" key="3">
    <source>
        <dbReference type="ARBA" id="ARBA00022927"/>
    </source>
</evidence>
<dbReference type="Pfam" id="PF14280">
    <property type="entry name" value="DUF4365"/>
    <property type="match status" value="1"/>
</dbReference>
<keyword evidence="2" id="KW-0547">Nucleotide-binding</keyword>
<dbReference type="InterPro" id="IPR025375">
    <property type="entry name" value="DUF4365"/>
</dbReference>
<dbReference type="GO" id="GO:0003924">
    <property type="term" value="F:GTPase activity"/>
    <property type="evidence" value="ECO:0007669"/>
    <property type="project" value="InterPro"/>
</dbReference>
<dbReference type="InterPro" id="IPR050227">
    <property type="entry name" value="Rab"/>
</dbReference>
<dbReference type="EMBL" id="CP000828">
    <property type="protein sequence ID" value="ABW29719.1"/>
    <property type="molecule type" value="Genomic_DNA"/>
</dbReference>
<dbReference type="NCBIfam" id="TIGR00231">
    <property type="entry name" value="small_GTP"/>
    <property type="match status" value="1"/>
</dbReference>
<evidence type="ECO:0000256" key="2">
    <source>
        <dbReference type="ARBA" id="ARBA00022741"/>
    </source>
</evidence>
<feature type="domain" description="DUF4365" evidence="5">
    <location>
        <begin position="562"/>
        <end position="664"/>
    </location>
</feature>
<dbReference type="SMART" id="SM00175">
    <property type="entry name" value="RAB"/>
    <property type="match status" value="1"/>
</dbReference>
<evidence type="ECO:0000313" key="6">
    <source>
        <dbReference type="EMBL" id="ABW29719.1"/>
    </source>
</evidence>
<keyword evidence="7" id="KW-1185">Reference proteome</keyword>
<dbReference type="KEGG" id="amr:AM1_4747"/>
<dbReference type="InterPro" id="IPR001806">
    <property type="entry name" value="Small_GTPase"/>
</dbReference>
<dbReference type="PROSITE" id="PS51419">
    <property type="entry name" value="RAB"/>
    <property type="match status" value="1"/>
</dbReference>
<dbReference type="PANTHER" id="PTHR47977">
    <property type="entry name" value="RAS-RELATED PROTEIN RAB"/>
    <property type="match status" value="1"/>
</dbReference>
<keyword evidence="3" id="KW-0653">Protein transport</keyword>
<dbReference type="PRINTS" id="PR00449">
    <property type="entry name" value="RASTRNSFRMNG"/>
</dbReference>
<evidence type="ECO:0000256" key="4">
    <source>
        <dbReference type="ARBA" id="ARBA00023134"/>
    </source>
</evidence>
<dbReference type="AlphaFoldDB" id="B0C1I4"/>
<keyword evidence="4" id="KW-0342">GTP-binding</keyword>
<dbReference type="SMART" id="SM00174">
    <property type="entry name" value="RHO"/>
    <property type="match status" value="1"/>
</dbReference>
<dbReference type="eggNOG" id="COG1100">
    <property type="taxonomic scope" value="Bacteria"/>
</dbReference>
<organism evidence="6 7">
    <name type="scientific">Acaryochloris marina (strain MBIC 11017)</name>
    <dbReference type="NCBI Taxonomy" id="329726"/>
    <lineage>
        <taxon>Bacteria</taxon>
        <taxon>Bacillati</taxon>
        <taxon>Cyanobacteriota</taxon>
        <taxon>Cyanophyceae</taxon>
        <taxon>Acaryochloridales</taxon>
        <taxon>Acaryochloridaceae</taxon>
        <taxon>Acaryochloris</taxon>
    </lineage>
</organism>
<dbReference type="SMART" id="SM00173">
    <property type="entry name" value="RAS"/>
    <property type="match status" value="1"/>
</dbReference>
<accession>B0C1I4</accession>
<dbReference type="InterPro" id="IPR027417">
    <property type="entry name" value="P-loop_NTPase"/>
</dbReference>
<dbReference type="PROSITE" id="PS00675">
    <property type="entry name" value="SIGMA54_INTERACT_1"/>
    <property type="match status" value="1"/>
</dbReference>
<evidence type="ECO:0000259" key="5">
    <source>
        <dbReference type="Pfam" id="PF14280"/>
    </source>
</evidence>
<name>B0C1I4_ACAM1</name>
<evidence type="ECO:0000313" key="7">
    <source>
        <dbReference type="Proteomes" id="UP000000268"/>
    </source>
</evidence>
<reference evidence="6 7" key="1">
    <citation type="journal article" date="2008" name="Proc. Natl. Acad. Sci. U.S.A.">
        <title>Niche adaptation and genome expansion in the chlorophyll d-producing cyanobacterium Acaryochloris marina.</title>
        <authorList>
            <person name="Swingley W.D."/>
            <person name="Chen M."/>
            <person name="Cheung P.C."/>
            <person name="Conrad A.L."/>
            <person name="Dejesa L.C."/>
            <person name="Hao J."/>
            <person name="Honchak B.M."/>
            <person name="Karbach L.E."/>
            <person name="Kurdoglu A."/>
            <person name="Lahiri S."/>
            <person name="Mastrian S.D."/>
            <person name="Miyashita H."/>
            <person name="Page L."/>
            <person name="Ramakrishna P."/>
            <person name="Satoh S."/>
            <person name="Sattley W.M."/>
            <person name="Shimada Y."/>
            <person name="Taylor H.L."/>
            <person name="Tomo T."/>
            <person name="Tsuchiya T."/>
            <person name="Wang Z.T."/>
            <person name="Raymond J."/>
            <person name="Mimuro M."/>
            <person name="Blankenship R.E."/>
            <person name="Touchman J.W."/>
        </authorList>
    </citation>
    <scope>NUCLEOTIDE SEQUENCE [LARGE SCALE GENOMIC DNA]</scope>
    <source>
        <strain evidence="7">MBIC 11017</strain>
    </source>
</reference>
<dbReference type="HOGENOM" id="CLU_391113_0_0_3"/>
<dbReference type="Proteomes" id="UP000000268">
    <property type="component" value="Chromosome"/>
</dbReference>
<dbReference type="GO" id="GO:0015031">
    <property type="term" value="P:protein transport"/>
    <property type="evidence" value="ECO:0007669"/>
    <property type="project" value="UniProtKB-KW"/>
</dbReference>
<dbReference type="SUPFAM" id="SSF52540">
    <property type="entry name" value="P-loop containing nucleoside triphosphate hydrolases"/>
    <property type="match status" value="1"/>
</dbReference>
<protein>
    <recommendedName>
        <fullName evidence="5">DUF4365 domain-containing protein</fullName>
    </recommendedName>
</protein>
<keyword evidence="1" id="KW-0813">Transport</keyword>
<dbReference type="PROSITE" id="PS51421">
    <property type="entry name" value="RAS"/>
    <property type="match status" value="1"/>
</dbReference>